<evidence type="ECO:0000313" key="3">
    <source>
        <dbReference type="Proteomes" id="UP000032141"/>
    </source>
</evidence>
<dbReference type="PANTHER" id="PTHR34567:SF3">
    <property type="entry name" value="FK506-BINDING-LIKE PROTEIN"/>
    <property type="match status" value="1"/>
</dbReference>
<dbReference type="eggNOG" id="ENOG502R3CW">
    <property type="taxonomic scope" value="Eukaryota"/>
</dbReference>
<feature type="compositionally biased region" description="Basic and acidic residues" evidence="1">
    <location>
        <begin position="444"/>
        <end position="458"/>
    </location>
</feature>
<evidence type="ECO:0000256" key="1">
    <source>
        <dbReference type="SAM" id="MobiDB-lite"/>
    </source>
</evidence>
<sequence>MSNRRRQNPRNNNNNNSYNNHHHQQRGTTMTQSPKPPLANCKQSVPAWEKDFCAKVGSVPWSKVLEAKRFMHLYERVVQWDDSAGEDAFNKAKSHYWAEINGVSCDLPLPDPDVYIDDVDWDAQVDNELVLDLERGGPDPRTREGEGEGEEHVVILDALFSSGQYSGQGWGTGWGDAEGVNVGKPENSWDDQRCDGWNQDSWGRKEKPVGWDHEDKNNNSFRTESWDYRNRNSFNYKKVGNWNGNYHHHQGREWRKRGAVPREGEQVDDCRWRNGRGRSRANCKQSVPAWEKDFCAKVGSVPWSKVLEAKRFMHLYERVVQWHDSAGEDAFNKAKSHYWAEINGVSCDLPLPDPDVYIDDVDWDAQVDNELVLDLERGGPDPRTREGEGEGEEHVVILDALFSSGQYSGQGWGTGWGDAEGVNVGKPENSWDDQRCDGWNQDSWGRKEKPVGWDHEDKNNNSFRRETWEYKNRNSFNYKKVGNWNGNYHHHQGREWRKRGAVPREGEQVDDCRWRNGRGRSRGGFQQHSNGWGWTETF</sequence>
<feature type="compositionally biased region" description="Low complexity" evidence="1">
    <location>
        <begin position="9"/>
        <end position="19"/>
    </location>
</feature>
<dbReference type="OMA" id="NETNSWE"/>
<feature type="region of interest" description="Disordered" evidence="1">
    <location>
        <begin position="427"/>
        <end position="458"/>
    </location>
</feature>
<dbReference type="HOGENOM" id="CLU_506590_0_0_1"/>
<dbReference type="EnsemblPlants" id="Bo9g181520.1">
    <property type="protein sequence ID" value="Bo9g181520.1"/>
    <property type="gene ID" value="Bo9g181520"/>
</dbReference>
<reference evidence="2 3" key="1">
    <citation type="journal article" date="2014" name="Genome Biol.">
        <title>Transcriptome and methylome profiling reveals relics of genome dominance in the mesopolyploid Brassica oleracea.</title>
        <authorList>
            <person name="Parkin I.A."/>
            <person name="Koh C."/>
            <person name="Tang H."/>
            <person name="Robinson S.J."/>
            <person name="Kagale S."/>
            <person name="Clarke W.E."/>
            <person name="Town C.D."/>
            <person name="Nixon J."/>
            <person name="Krishnakumar V."/>
            <person name="Bidwell S.L."/>
            <person name="Denoeud F."/>
            <person name="Belcram H."/>
            <person name="Links M.G."/>
            <person name="Just J."/>
            <person name="Clarke C."/>
            <person name="Bender T."/>
            <person name="Huebert T."/>
            <person name="Mason A.S."/>
            <person name="Pires J.C."/>
            <person name="Barker G."/>
            <person name="Moore J."/>
            <person name="Walley P.G."/>
            <person name="Manoli S."/>
            <person name="Batley J."/>
            <person name="Edwards D."/>
            <person name="Nelson M.N."/>
            <person name="Wang X."/>
            <person name="Paterson A.H."/>
            <person name="King G."/>
            <person name="Bancroft I."/>
            <person name="Chalhoub B."/>
            <person name="Sharpe A.G."/>
        </authorList>
    </citation>
    <scope>NUCLEOTIDE SEQUENCE</scope>
    <source>
        <strain evidence="2 3">cv. TO1000</strain>
    </source>
</reference>
<reference evidence="2" key="2">
    <citation type="submission" date="2015-03" db="UniProtKB">
        <authorList>
            <consortium name="EnsemblPlants"/>
        </authorList>
    </citation>
    <scope>IDENTIFICATION</scope>
</reference>
<proteinExistence type="predicted"/>
<dbReference type="PANTHER" id="PTHR34567">
    <property type="entry name" value="FK506-BINDING-LIKE PROTEIN"/>
    <property type="match status" value="1"/>
</dbReference>
<feature type="region of interest" description="Disordered" evidence="1">
    <location>
        <begin position="1"/>
        <end position="42"/>
    </location>
</feature>
<protein>
    <submittedName>
        <fullName evidence="2">Uncharacterized protein</fullName>
    </submittedName>
</protein>
<feature type="compositionally biased region" description="Polar residues" evidence="1">
    <location>
        <begin position="526"/>
        <end position="538"/>
    </location>
</feature>
<feature type="region of interest" description="Disordered" evidence="1">
    <location>
        <begin position="513"/>
        <end position="538"/>
    </location>
</feature>
<name>A0A0D3EI10_BRAOL</name>
<dbReference type="AlphaFoldDB" id="A0A0D3EI10"/>
<feature type="region of interest" description="Disordered" evidence="1">
    <location>
        <begin position="185"/>
        <end position="216"/>
    </location>
</feature>
<feature type="compositionally biased region" description="Basic and acidic residues" evidence="1">
    <location>
        <begin position="202"/>
        <end position="216"/>
    </location>
</feature>
<organism evidence="2 3">
    <name type="scientific">Brassica oleracea var. oleracea</name>
    <dbReference type="NCBI Taxonomy" id="109376"/>
    <lineage>
        <taxon>Eukaryota</taxon>
        <taxon>Viridiplantae</taxon>
        <taxon>Streptophyta</taxon>
        <taxon>Embryophyta</taxon>
        <taxon>Tracheophyta</taxon>
        <taxon>Spermatophyta</taxon>
        <taxon>Magnoliopsida</taxon>
        <taxon>eudicotyledons</taxon>
        <taxon>Gunneridae</taxon>
        <taxon>Pentapetalae</taxon>
        <taxon>rosids</taxon>
        <taxon>malvids</taxon>
        <taxon>Brassicales</taxon>
        <taxon>Brassicaceae</taxon>
        <taxon>Brassiceae</taxon>
        <taxon>Brassica</taxon>
    </lineage>
</organism>
<dbReference type="Gramene" id="Bo9g181520.1">
    <property type="protein sequence ID" value="Bo9g181520.1"/>
    <property type="gene ID" value="Bo9g181520"/>
</dbReference>
<keyword evidence="3" id="KW-1185">Reference proteome</keyword>
<evidence type="ECO:0000313" key="2">
    <source>
        <dbReference type="EnsemblPlants" id="Bo9g181520.1"/>
    </source>
</evidence>
<accession>A0A0D3EI10</accession>
<dbReference type="STRING" id="109376.A0A0D3EI10"/>
<dbReference type="Proteomes" id="UP000032141">
    <property type="component" value="Chromosome C9"/>
</dbReference>